<dbReference type="PANTHER" id="PTHR42798:SF7">
    <property type="entry name" value="ALPHA-D-RIBOSE 1-METHYLPHOSPHONATE 5-TRIPHOSPHATE SYNTHASE SUBUNIT PHNL"/>
    <property type="match status" value="1"/>
</dbReference>
<comment type="similarity">
    <text evidence="1">Belongs to the ABC transporter superfamily.</text>
</comment>
<dbReference type="STRING" id="1777144.AWB83_06898"/>
<keyword evidence="3" id="KW-0997">Cell inner membrane</keyword>
<name>A0A158EAV1_9BURK</name>
<dbReference type="Pfam" id="PF00005">
    <property type="entry name" value="ABC_tran"/>
    <property type="match status" value="1"/>
</dbReference>
<dbReference type="RefSeq" id="WP_087050148.1">
    <property type="nucleotide sequence ID" value="NZ_FCOB02000064.1"/>
</dbReference>
<dbReference type="NCBIfam" id="TIGR02324">
    <property type="entry name" value="CP_lyasePhnL"/>
    <property type="match status" value="1"/>
</dbReference>
<organism evidence="7 8">
    <name type="scientific">Caballeronia ptereochthonis</name>
    <dbReference type="NCBI Taxonomy" id="1777144"/>
    <lineage>
        <taxon>Bacteria</taxon>
        <taxon>Pseudomonadati</taxon>
        <taxon>Pseudomonadota</taxon>
        <taxon>Betaproteobacteria</taxon>
        <taxon>Burkholderiales</taxon>
        <taxon>Burkholderiaceae</taxon>
        <taxon>Caballeronia</taxon>
    </lineage>
</organism>
<dbReference type="PROSITE" id="PS50893">
    <property type="entry name" value="ABC_TRANSPORTER_2"/>
    <property type="match status" value="1"/>
</dbReference>
<proteinExistence type="inferred from homology"/>
<evidence type="ECO:0000256" key="2">
    <source>
        <dbReference type="ARBA" id="ARBA00022475"/>
    </source>
</evidence>
<keyword evidence="2" id="KW-1003">Cell membrane</keyword>
<keyword evidence="5 7" id="KW-0067">ATP-binding</keyword>
<sequence>MTMNSDQAFVANDKLMLQARGIEKTFTLHQQGGARIAALSGVSLDVERGECVVLAGASGAGKSTLLRCMYGNYLATRGTIAIRDDSRASRHVMLTEAAPHEIIRLRNTTMGYVSQFLRAIPRVTSLDLVAEPLVSRGVNEDEARERASALLERLNVPRRLWTLAPATFSGGEQQRVNIARGLIAAHPLLLLDEPTASLDGENRDVVADLIVEARERGAAIVGIFHDEDTRERVATRIVRLESAAATVEPAVQTDSGVLQTC</sequence>
<evidence type="ECO:0000259" key="6">
    <source>
        <dbReference type="PROSITE" id="PS50893"/>
    </source>
</evidence>
<reference evidence="7" key="1">
    <citation type="submission" date="2016-01" db="EMBL/GenBank/DDBJ databases">
        <authorList>
            <person name="Peeters C."/>
        </authorList>
    </citation>
    <scope>NUCLEOTIDE SEQUENCE [LARGE SCALE GENOMIC DNA]</scope>
    <source>
        <strain evidence="7">LMG 29326</strain>
    </source>
</reference>
<evidence type="ECO:0000313" key="7">
    <source>
        <dbReference type="EMBL" id="SAL03850.1"/>
    </source>
</evidence>
<evidence type="ECO:0000256" key="3">
    <source>
        <dbReference type="ARBA" id="ARBA00022519"/>
    </source>
</evidence>
<dbReference type="OrthoDB" id="4814201at2"/>
<evidence type="ECO:0000256" key="1">
    <source>
        <dbReference type="ARBA" id="ARBA00005417"/>
    </source>
</evidence>
<gene>
    <name evidence="7" type="ORF">AWB83_06898</name>
</gene>
<evidence type="ECO:0000256" key="4">
    <source>
        <dbReference type="ARBA" id="ARBA00022741"/>
    </source>
</evidence>
<protein>
    <submittedName>
        <fullName evidence="7">Phosphonates transport ATP-binding protein PhnL</fullName>
    </submittedName>
</protein>
<dbReference type="SUPFAM" id="SSF52540">
    <property type="entry name" value="P-loop containing nucleoside triphosphate hydrolases"/>
    <property type="match status" value="1"/>
</dbReference>
<dbReference type="InterPro" id="IPR017871">
    <property type="entry name" value="ABC_transporter-like_CS"/>
</dbReference>
<dbReference type="Proteomes" id="UP000054978">
    <property type="component" value="Unassembled WGS sequence"/>
</dbReference>
<dbReference type="GO" id="GO:0016887">
    <property type="term" value="F:ATP hydrolysis activity"/>
    <property type="evidence" value="ECO:0007669"/>
    <property type="project" value="InterPro"/>
</dbReference>
<keyword evidence="8" id="KW-1185">Reference proteome</keyword>
<evidence type="ECO:0000313" key="8">
    <source>
        <dbReference type="Proteomes" id="UP000054978"/>
    </source>
</evidence>
<comment type="caution">
    <text evidence="7">The sequence shown here is derived from an EMBL/GenBank/DDBJ whole genome shotgun (WGS) entry which is preliminary data.</text>
</comment>
<dbReference type="GO" id="GO:0005524">
    <property type="term" value="F:ATP binding"/>
    <property type="evidence" value="ECO:0007669"/>
    <property type="project" value="UniProtKB-KW"/>
</dbReference>
<dbReference type="AlphaFoldDB" id="A0A158EAV1"/>
<accession>A0A158EAV1</accession>
<dbReference type="PROSITE" id="PS00211">
    <property type="entry name" value="ABC_TRANSPORTER_1"/>
    <property type="match status" value="1"/>
</dbReference>
<feature type="domain" description="ABC transporter" evidence="6">
    <location>
        <begin position="17"/>
        <end position="260"/>
    </location>
</feature>
<dbReference type="InterPro" id="IPR003439">
    <property type="entry name" value="ABC_transporter-like_ATP-bd"/>
</dbReference>
<dbReference type="EMBL" id="FCOB02000064">
    <property type="protein sequence ID" value="SAL03850.1"/>
    <property type="molecule type" value="Genomic_DNA"/>
</dbReference>
<dbReference type="Gene3D" id="3.40.50.300">
    <property type="entry name" value="P-loop containing nucleotide triphosphate hydrolases"/>
    <property type="match status" value="1"/>
</dbReference>
<keyword evidence="4" id="KW-0547">Nucleotide-binding</keyword>
<dbReference type="InterPro" id="IPR003593">
    <property type="entry name" value="AAA+_ATPase"/>
</dbReference>
<dbReference type="InterPro" id="IPR012701">
    <property type="entry name" value="CP_lyase_PhnL"/>
</dbReference>
<dbReference type="PANTHER" id="PTHR42798">
    <property type="entry name" value="LIPOPROTEIN-RELEASING SYSTEM ATP-BINDING PROTEIN LOLD"/>
    <property type="match status" value="1"/>
</dbReference>
<keyword evidence="3" id="KW-0472">Membrane</keyword>
<evidence type="ECO:0000256" key="5">
    <source>
        <dbReference type="ARBA" id="ARBA00022840"/>
    </source>
</evidence>
<dbReference type="InterPro" id="IPR027417">
    <property type="entry name" value="P-loop_NTPase"/>
</dbReference>
<dbReference type="SMART" id="SM00382">
    <property type="entry name" value="AAA"/>
    <property type="match status" value="1"/>
</dbReference>